<gene>
    <name evidence="2" type="ORF">HYDPIDRAFT_115975</name>
</gene>
<evidence type="ECO:0000256" key="1">
    <source>
        <dbReference type="SAM" id="SignalP"/>
    </source>
</evidence>
<evidence type="ECO:0000313" key="3">
    <source>
        <dbReference type="Proteomes" id="UP000053820"/>
    </source>
</evidence>
<keyword evidence="3" id="KW-1185">Reference proteome</keyword>
<dbReference type="AlphaFoldDB" id="A0A0C9V750"/>
<dbReference type="Proteomes" id="UP000053820">
    <property type="component" value="Unassembled WGS sequence"/>
</dbReference>
<dbReference type="EMBL" id="KN839862">
    <property type="protein sequence ID" value="KIJ61479.1"/>
    <property type="molecule type" value="Genomic_DNA"/>
</dbReference>
<feature type="signal peptide" evidence="1">
    <location>
        <begin position="1"/>
        <end position="31"/>
    </location>
</feature>
<protein>
    <submittedName>
        <fullName evidence="2">Unplaced genomic scaffold scaffold_28, whole genome shotgun sequence</fullName>
    </submittedName>
</protein>
<dbReference type="HOGENOM" id="CLU_2654807_0_0_1"/>
<feature type="chain" id="PRO_5002204609" evidence="1">
    <location>
        <begin position="32"/>
        <end position="76"/>
    </location>
</feature>
<sequence>MVSPLASSGRTGPFKSNILLCVLFLPFYCLAETLDSANIHIAMLNAAVTLHARLFHVAHFLKLDLSHKASESFKQY</sequence>
<accession>A0A0C9V750</accession>
<keyword evidence="1" id="KW-0732">Signal</keyword>
<organism evidence="2 3">
    <name type="scientific">Hydnomerulius pinastri MD-312</name>
    <dbReference type="NCBI Taxonomy" id="994086"/>
    <lineage>
        <taxon>Eukaryota</taxon>
        <taxon>Fungi</taxon>
        <taxon>Dikarya</taxon>
        <taxon>Basidiomycota</taxon>
        <taxon>Agaricomycotina</taxon>
        <taxon>Agaricomycetes</taxon>
        <taxon>Agaricomycetidae</taxon>
        <taxon>Boletales</taxon>
        <taxon>Boletales incertae sedis</taxon>
        <taxon>Leucogyrophana</taxon>
    </lineage>
</organism>
<evidence type="ECO:0000313" key="2">
    <source>
        <dbReference type="EMBL" id="KIJ61479.1"/>
    </source>
</evidence>
<reference evidence="2 3" key="1">
    <citation type="submission" date="2014-04" db="EMBL/GenBank/DDBJ databases">
        <title>Evolutionary Origins and Diversification of the Mycorrhizal Mutualists.</title>
        <authorList>
            <consortium name="DOE Joint Genome Institute"/>
            <consortium name="Mycorrhizal Genomics Consortium"/>
            <person name="Kohler A."/>
            <person name="Kuo A."/>
            <person name="Nagy L.G."/>
            <person name="Floudas D."/>
            <person name="Copeland A."/>
            <person name="Barry K.W."/>
            <person name="Cichocki N."/>
            <person name="Veneault-Fourrey C."/>
            <person name="LaButti K."/>
            <person name="Lindquist E.A."/>
            <person name="Lipzen A."/>
            <person name="Lundell T."/>
            <person name="Morin E."/>
            <person name="Murat C."/>
            <person name="Riley R."/>
            <person name="Ohm R."/>
            <person name="Sun H."/>
            <person name="Tunlid A."/>
            <person name="Henrissat B."/>
            <person name="Grigoriev I.V."/>
            <person name="Hibbett D.S."/>
            <person name="Martin F."/>
        </authorList>
    </citation>
    <scope>NUCLEOTIDE SEQUENCE [LARGE SCALE GENOMIC DNA]</scope>
    <source>
        <strain evidence="2 3">MD-312</strain>
    </source>
</reference>
<proteinExistence type="predicted"/>
<name>A0A0C9V750_9AGAM</name>